<reference evidence="4 5" key="1">
    <citation type="submission" date="2019-09" db="EMBL/GenBank/DDBJ databases">
        <title>Bird 10,000 Genomes (B10K) Project - Family phase.</title>
        <authorList>
            <person name="Zhang G."/>
        </authorList>
    </citation>
    <scope>NUCLEOTIDE SEQUENCE [LARGE SCALE GENOMIC DNA]</scope>
    <source>
        <strain evidence="4">B10K-CU-031-22</strain>
    </source>
</reference>
<dbReference type="PANTHER" id="PTHR18887">
    <property type="entry name" value="GOLGI-ASSOCIATED PROTEIN GCP360-RELATED"/>
    <property type="match status" value="1"/>
</dbReference>
<dbReference type="GO" id="GO:0005801">
    <property type="term" value="C:cis-Golgi network"/>
    <property type="evidence" value="ECO:0007669"/>
    <property type="project" value="TreeGrafter"/>
</dbReference>
<dbReference type="PANTHER" id="PTHR18887:SF2">
    <property type="entry name" value="GOLGIN SUBFAMILY B MEMBER 1"/>
    <property type="match status" value="1"/>
</dbReference>
<feature type="non-terminal residue" evidence="4">
    <location>
        <position position="1"/>
    </location>
</feature>
<feature type="coiled-coil region" evidence="1">
    <location>
        <begin position="165"/>
        <end position="414"/>
    </location>
</feature>
<feature type="coiled-coil region" evidence="1">
    <location>
        <begin position="2849"/>
        <end position="2942"/>
    </location>
</feature>
<feature type="compositionally biased region" description="Basic and acidic residues" evidence="2">
    <location>
        <begin position="1124"/>
        <end position="1138"/>
    </location>
</feature>
<keyword evidence="1" id="KW-0175">Coiled coil</keyword>
<gene>
    <name evidence="4" type="primary">Golgb1_1</name>
    <name evidence="4" type="ORF">CHUBUR_R04278</name>
</gene>
<protein>
    <submittedName>
        <fullName evidence="4">GOGB1 protein</fullName>
    </submittedName>
</protein>
<sequence length="3235" mass="372767">MLSRLSGLASTVLQELSGDDGNTVTESSIAVSTVQALEPGAESMEEAPEELLERLAQTEKLVVHLKDLIREKDALLQQKETILKEEREAADAKLMKLKLQAKAKLASLNKRIEELSKKGSPSPPQTLSEEQVYPKVGRTGLLKRLMLIRLLSSVSFLPTSFLLQCQHNQNTNEGHREEAKALKEQLREQEEMVQDLKKQLALAKVNLKDAEIKYATQLNSLQEVIQEKEALLEEQVHQHQAELLKIMAQSDLEVEMQQNLRTLQRKLEEQEAALLGRTQVVELLQQELHTAEQQNQTLLDQCQKMEVDLSSLRDILDAERRESRDLREKMELELAERKLSSHHLQEKLQCLSEQLEEAGRAQAELEVKYKDLEQEQRLEVEEKNLQISCLKVAEQELQSSHAALVAENDQLKQDVDRLLVLSAESSATIQRLQGEQAQQFGISCYSLNQSFNFQRNCLCLNVSEIPHLQLVLQEPQQEAVMVAENTVFPFAGCVEFLCPSSTQSILVLFSASCELVLQQNHRLTGTNLRKYSSKGSAVIIGCLLNQPTDGFPNGSEQFTEESCPPGILECLAAEKQKELSVLLLELKEAQEEITFLKRQLKGPNGPTSTGSQTGEAANWLEDNSQIQFPEREEQKASDTQNELGSSALLREIEMQQIGVLQENRITLHEVPQGSPVPCRGEMEAMQEVSTVDPDPQSQELTKLQNQITELQIILQKSEESYKKELGEKGAEINRLNQLAEECRKKIEDSEKAFCVLAEERDQLLCQMKELSTITELKEQVKQLEENLALSEKQRLSDSQSSLLREQIQSLKNEFKSKEIKIEALQKDLDEAQLQLSDQDMQLKDLRSQIEKKECEVLDLEQLLRKNTAEIEELSQNLASKGREAGSLEQLVAEHTRSIESLQQTLLEKDQQMTEISVSMSEKMVLLNEEKFSLENELKSLKEQTSLLKAQEEDDRNIEEKDTYLKCGASKQQYETEAACKESEVLVNKLELLKKENEQVKRKLQAALVNRKELLKKVSKLEKELVQLRREHESETSVAQEAEENMTSVISREVNLESQPNEEYLIQLLSEKESELQSIRKNLLDKETTEAQLQAVIEEMRQSLQGKANIVSIKDESQTIADKVTETNKSPKDYEENEKNSSAATNLEENQKSALKERISTLEQEKEQLQKKLQEALVSRKDTIKKAQEKDRHHREQLKQQKDDYNILQEQFDKQSKEKESIQAQLRQLQEQKGSTENVLGNQGALDSSHMEAENTTNNKLVQVADVSGEEFKKKLEKLQVEKEELEYNVSHMQSELACKSEVVFHLQEHIAQLFLEIEGLKRTSDQAEAKAASLQTELEESRAKISREGSLEDLKTLMHQKDEEMEFLNLQLREKSAALNSMQAQLQEKEDSVKRLHSQLETQAQVYEEQSKRLQTELLEIQEKQDDGAEAAKQKNQMQRKLQAALISRKEALKESKSLKEELANAKTTIENLCVKLTNMESQICGHVKETDILTEKLAGLTEEREKLIAEVDKVLTENQNLDGCCKNLTLTLDRVVLEKEKLEKEIESLKCFQATESSEWHEKYRELQKEYETLLQSYENVSNETERIQRVLETVRQEKQEIFIKLKSVEAKKEETDKQLQEAGQEIDGMKEKMRKFAKSKQQKILELEEENEKLRTEMRFTDGEIHRTGDVLTNTSLKEDLESSRRAYQSLSTQLETVMAEKESLHQEIADLKCHLQLTESKLKESRELVDKYVAQKTTVEEINRAVATPPPMERTENQVDISFRPESPTAELEKKALEGSSPCEDLGTYIQQVSELTERITELEDNRRASEQQLGDIRLCVETLAGEKRALETQMAVKVHELNALQDTVTKMEHTVQKTKDDLIRMTELKDMLEAEKDDLEERLMNQLAELNGSIGNYQQDATDLQIKNEQLKHELQSLQRMMHELEKEKCQMAKEKSKASSEKQKEFVEKLKCSWRGDSSTHVKELQELLKQKQQEIKQLQKDCIKSQEKNSSLERTVKALEFLQSESQKEVEAAKEALAKAVEDTKKAQAELALCRVVLDDTQSEAARVLAESVKVKEELQTNKENIKIQMKKKDEDFERRLEQEKDKHSKEIKNMEEKLATLQREKDYIETTVGDLQDSLKTKEQEAKQLESNLNKTLAQLAAFTRSMSSLQDDRDRVIDESKTWEKKFTETIQKKDEEIRSKDETCVVLKEQMKQMTILVEELQTHISRLEHNKKEWESESKKEIHHHQKTCEMLHEEKKELLIQLEGSQKLYSKSQNEQQKLESEISSLRDQLADLQNSFSKCELVREELRSMVKQQETSIQNFKFSCEQLEADLQASKELTNKLHEETSAKDQKIISLLSAKEEAVMAAVSELQQQHSEEMKELEHRLSKEEEDKKALENEKNKFLDKLDRLTENMKISREESKQQKAQLDSFTKSMSSLQDDRDRILREYKQLEERHLVIILEKDQLIQEAAAENNKLKEEIRSFHSRMDDLNSENAKLNAELVRYREDLNQVISIKESQQKQLLKTQLQRLQTLANEKAIIETQLTESKHTQDDLRKCMEALREDKVSMAQEIETLTSSLSQVQNEMTALCEGGPIMEYRAQLKAQEEEAQELSHKLSLSQKRITELEGELVCVQRDAAKRVGEAEDRLQKELKHLHHDAGIMRNETETAEERVAELARDLMEMEQKFLAVTDENKNLRAQIQSFGKSMSSLQDSRDQANEELHVLKQKYSADLEEQKNLVQNLQKQMVQLQEEKHSTARDRDTVRSELTELQKATDERGLLAQIEKLNQKLRAKDDELLHLSSELEGSSNQVKSFSKAMASLQNERDRLLTELGKTHKIEEMKQQAEGSTSTTPSEVQSLKKALSSLQNDRDRVVRELKNLQQQYIVVGVESAENSHLKAQLQEYRQDADKQHRLQEQLKQESIFYQQELQQLRQEKATWEKQNNSIKEQYLMVIAEKDKQLSHLQRIMQEMRLPFSKSQIVEEQYQTKISSEVLRGNFSSLEAETKHLQAQLSDSLKELHQKELRIQQLNSKLSQVFEEKNALSLQLRGSSRNVCESHQHYNEVLNRCLVLERQLQELQSADKGMELFATDAAPGAPQEKNEPQRGSYTPELQELQLRLSETEHLHSSTKQDLRYLEEQLEEERDRRLAVEEALSAAQDQIRRLQSSEWTSSLSATIDMTPGHEHSMLIDSTDNNFRKTQNILGLRRLLRSLFRSRTHLPLLVAMYLLGLHVLLFLCFTGHL</sequence>
<dbReference type="EMBL" id="VZRC01000730">
    <property type="protein sequence ID" value="NWS61735.1"/>
    <property type="molecule type" value="Genomic_DNA"/>
</dbReference>
<dbReference type="GO" id="GO:0016020">
    <property type="term" value="C:membrane"/>
    <property type="evidence" value="ECO:0007669"/>
    <property type="project" value="TreeGrafter"/>
</dbReference>
<evidence type="ECO:0000256" key="2">
    <source>
        <dbReference type="SAM" id="MobiDB-lite"/>
    </source>
</evidence>
<evidence type="ECO:0000256" key="3">
    <source>
        <dbReference type="SAM" id="Phobius"/>
    </source>
</evidence>
<keyword evidence="3" id="KW-0812">Transmembrane</keyword>
<evidence type="ECO:0000256" key="1">
    <source>
        <dbReference type="SAM" id="Coils"/>
    </source>
</evidence>
<feature type="coiled-coil region" evidence="1">
    <location>
        <begin position="3119"/>
        <end position="3160"/>
    </location>
</feature>
<feature type="coiled-coil region" evidence="1">
    <location>
        <begin position="700"/>
        <end position="1088"/>
    </location>
</feature>
<keyword evidence="3" id="KW-1133">Transmembrane helix</keyword>
<feature type="coiled-coil region" evidence="1">
    <location>
        <begin position="2253"/>
        <end position="2287"/>
    </location>
</feature>
<feature type="region of interest" description="Disordered" evidence="2">
    <location>
        <begin position="597"/>
        <end position="617"/>
    </location>
</feature>
<feature type="region of interest" description="Disordered" evidence="2">
    <location>
        <begin position="1124"/>
        <end position="1154"/>
    </location>
</feature>
<feature type="coiled-coil region" evidence="1">
    <location>
        <begin position="65"/>
        <end position="118"/>
    </location>
</feature>
<dbReference type="InterPro" id="IPR026202">
    <property type="entry name" value="GOLGB1"/>
</dbReference>
<feature type="non-terminal residue" evidence="4">
    <location>
        <position position="3235"/>
    </location>
</feature>
<organism evidence="4 5">
    <name type="scientific">Chunga burmeisteri</name>
    <name type="common">Black-legged seriema</name>
    <dbReference type="NCBI Taxonomy" id="1352770"/>
    <lineage>
        <taxon>Eukaryota</taxon>
        <taxon>Metazoa</taxon>
        <taxon>Chordata</taxon>
        <taxon>Craniata</taxon>
        <taxon>Vertebrata</taxon>
        <taxon>Euteleostomi</taxon>
        <taxon>Archelosauria</taxon>
        <taxon>Archosauria</taxon>
        <taxon>Dinosauria</taxon>
        <taxon>Saurischia</taxon>
        <taxon>Theropoda</taxon>
        <taxon>Coelurosauria</taxon>
        <taxon>Aves</taxon>
        <taxon>Neognathae</taxon>
        <taxon>Neoaves</taxon>
        <taxon>Telluraves</taxon>
        <taxon>Australaves</taxon>
        <taxon>Cariamiformes</taxon>
        <taxon>Cariamidae</taxon>
        <taxon>Chunga</taxon>
    </lineage>
</organism>
<feature type="coiled-coil region" evidence="1">
    <location>
        <begin position="1268"/>
        <end position="1724"/>
    </location>
</feature>
<feature type="coiled-coil region" evidence="1">
    <location>
        <begin position="2550"/>
        <end position="2621"/>
    </location>
</feature>
<feature type="transmembrane region" description="Helical" evidence="3">
    <location>
        <begin position="3212"/>
        <end position="3231"/>
    </location>
</feature>
<proteinExistence type="predicted"/>
<dbReference type="Proteomes" id="UP000541181">
    <property type="component" value="Unassembled WGS sequence"/>
</dbReference>
<name>A0A7K5GXD8_9AVES</name>
<feature type="coiled-coil region" evidence="1">
    <location>
        <begin position="2200"/>
        <end position="2227"/>
    </location>
</feature>
<comment type="caution">
    <text evidence="4">The sequence shown here is derived from an EMBL/GenBank/DDBJ whole genome shotgun (WGS) entry which is preliminary data.</text>
</comment>
<keyword evidence="3" id="KW-0472">Membrane</keyword>
<feature type="coiled-coil region" evidence="1">
    <location>
        <begin position="2316"/>
        <end position="2499"/>
    </location>
</feature>
<evidence type="ECO:0000313" key="4">
    <source>
        <dbReference type="EMBL" id="NWS61735.1"/>
    </source>
</evidence>
<feature type="region of interest" description="Disordered" evidence="2">
    <location>
        <begin position="1184"/>
        <end position="1203"/>
    </location>
</feature>
<feature type="compositionally biased region" description="Polar residues" evidence="2">
    <location>
        <begin position="605"/>
        <end position="617"/>
    </location>
</feature>
<feature type="coiled-coil region" evidence="1">
    <location>
        <begin position="3005"/>
        <end position="3074"/>
    </location>
</feature>
<feature type="coiled-coil region" evidence="1">
    <location>
        <begin position="2658"/>
        <end position="2824"/>
    </location>
</feature>
<accession>A0A7K5GXD8</accession>
<keyword evidence="5" id="KW-1185">Reference proteome</keyword>
<dbReference type="OrthoDB" id="9904168at2759"/>
<dbReference type="GO" id="GO:0005793">
    <property type="term" value="C:endoplasmic reticulum-Golgi intermediate compartment"/>
    <property type="evidence" value="ECO:0007669"/>
    <property type="project" value="TreeGrafter"/>
</dbReference>
<feature type="coiled-coil region" evidence="1">
    <location>
        <begin position="1845"/>
        <end position="2153"/>
    </location>
</feature>
<feature type="coiled-coil region" evidence="1">
    <location>
        <begin position="1789"/>
        <end position="1816"/>
    </location>
</feature>
<evidence type="ECO:0000313" key="5">
    <source>
        <dbReference type="Proteomes" id="UP000541181"/>
    </source>
</evidence>